<evidence type="ECO:0000313" key="1">
    <source>
        <dbReference type="EMBL" id="OUO56667.1"/>
    </source>
</evidence>
<name>A0A1Y4DC00_9BACT</name>
<dbReference type="EMBL" id="NFJD01000003">
    <property type="protein sequence ID" value="OUO56667.1"/>
    <property type="molecule type" value="Genomic_DNA"/>
</dbReference>
<organism evidence="1 2">
    <name type="scientific">Candidatus Avelusimicrobium gallicola</name>
    <dbReference type="NCBI Taxonomy" id="2562704"/>
    <lineage>
        <taxon>Bacteria</taxon>
        <taxon>Pseudomonadati</taxon>
        <taxon>Elusimicrobiota</taxon>
        <taxon>Elusimicrobia</taxon>
        <taxon>Elusimicrobiales</taxon>
        <taxon>Elusimicrobiaceae</taxon>
        <taxon>Candidatus Avelusimicrobium</taxon>
    </lineage>
</organism>
<evidence type="ECO:0000313" key="2">
    <source>
        <dbReference type="Proteomes" id="UP000196368"/>
    </source>
</evidence>
<reference evidence="2" key="1">
    <citation type="submission" date="2017-04" db="EMBL/GenBank/DDBJ databases">
        <title>Function of individual gut microbiota members based on whole genome sequencing of pure cultures obtained from chicken caecum.</title>
        <authorList>
            <person name="Medvecky M."/>
            <person name="Cejkova D."/>
            <person name="Polansky O."/>
            <person name="Karasova D."/>
            <person name="Kubasova T."/>
            <person name="Cizek A."/>
            <person name="Rychlik I."/>
        </authorList>
    </citation>
    <scope>NUCLEOTIDE SEQUENCE [LARGE SCALE GENOMIC DNA]</scope>
    <source>
        <strain evidence="2">An273</strain>
    </source>
</reference>
<sequence>MENKGYVKLHRRFLNSAVRRLKPSAVCTFIDFLLMADYKSGEIRTTYRDLAGCLTVSNQNSIKQVLDCLERAGAIKTQRKPCLIIKIVNWKKYQAADKKEPGETAEKLWKTATKSVAPATESVAGSATKNVAVCYEKCSGDNNKVPVSMYSLKNKEYFLCKSWSTQIDFQNPKTDLEKLALYYLQGTNHPGLKKPNKNEILNAAVRMDIPHFETILANCRDLEQAKACVARYVRRAKGLYSLYYLACQINSIRQEVESEELKNGKFLRPGQRPAEQL</sequence>
<proteinExistence type="predicted"/>
<gene>
    <name evidence="1" type="ORF">B5F75_05605</name>
</gene>
<dbReference type="AlphaFoldDB" id="A0A1Y4DC00"/>
<protein>
    <submittedName>
        <fullName evidence="1">Uncharacterized protein</fullName>
    </submittedName>
</protein>
<dbReference type="RefSeq" id="WP_087288815.1">
    <property type="nucleotide sequence ID" value="NZ_NFJD01000003.1"/>
</dbReference>
<dbReference type="Proteomes" id="UP000196368">
    <property type="component" value="Unassembled WGS sequence"/>
</dbReference>
<keyword evidence="2" id="KW-1185">Reference proteome</keyword>
<accession>A0A1Y4DC00</accession>
<comment type="caution">
    <text evidence="1">The sequence shown here is derived from an EMBL/GenBank/DDBJ whole genome shotgun (WGS) entry which is preliminary data.</text>
</comment>